<name>A0ABV6VPB2_9ACTN</name>
<feature type="domain" description="HTH asnC-type" evidence="2">
    <location>
        <begin position="65"/>
        <end position="102"/>
    </location>
</feature>
<dbReference type="Pfam" id="PF13404">
    <property type="entry name" value="HTH_AsnC-type"/>
    <property type="match status" value="1"/>
</dbReference>
<protein>
    <submittedName>
        <fullName evidence="3">AsnC family transcriptional regulator</fullName>
    </submittedName>
</protein>
<dbReference type="RefSeq" id="WP_380531496.1">
    <property type="nucleotide sequence ID" value="NZ_JBHFAB010000002.1"/>
</dbReference>
<evidence type="ECO:0000313" key="3">
    <source>
        <dbReference type="EMBL" id="MFC1415556.1"/>
    </source>
</evidence>
<dbReference type="PANTHER" id="PTHR30154">
    <property type="entry name" value="LEUCINE-RESPONSIVE REGULATORY PROTEIN"/>
    <property type="match status" value="1"/>
</dbReference>
<dbReference type="InterPro" id="IPR036388">
    <property type="entry name" value="WH-like_DNA-bd_sf"/>
</dbReference>
<accession>A0ABV6VPB2</accession>
<gene>
    <name evidence="3" type="ORF">ACEZDE_02700</name>
</gene>
<sequence>MELSSAAGSRGRGTGCRRPAGCVRAGSRRNWPSRCPRARRTGATPVTGLLRGHRPASGHRPGPADSALFAALAQDGRAGQAELAAATGWAPGTVARRLAELRASGALFFDVEIDPALLGGVTAALHRYLVGRIGALDAIHALETAPVLRTVKSSGPSAGRGPRA</sequence>
<dbReference type="InterPro" id="IPR000485">
    <property type="entry name" value="AsnC-type_HTH_dom"/>
</dbReference>
<evidence type="ECO:0000256" key="1">
    <source>
        <dbReference type="SAM" id="MobiDB-lite"/>
    </source>
</evidence>
<evidence type="ECO:0000313" key="4">
    <source>
        <dbReference type="Proteomes" id="UP001592531"/>
    </source>
</evidence>
<proteinExistence type="predicted"/>
<dbReference type="InterPro" id="IPR036390">
    <property type="entry name" value="WH_DNA-bd_sf"/>
</dbReference>
<organism evidence="3 4">
    <name type="scientific">Streptacidiphilus cavernicola</name>
    <dbReference type="NCBI Taxonomy" id="3342716"/>
    <lineage>
        <taxon>Bacteria</taxon>
        <taxon>Bacillati</taxon>
        <taxon>Actinomycetota</taxon>
        <taxon>Actinomycetes</taxon>
        <taxon>Kitasatosporales</taxon>
        <taxon>Streptomycetaceae</taxon>
        <taxon>Streptacidiphilus</taxon>
    </lineage>
</organism>
<dbReference type="Gene3D" id="1.10.10.10">
    <property type="entry name" value="Winged helix-like DNA-binding domain superfamily/Winged helix DNA-binding domain"/>
    <property type="match status" value="1"/>
</dbReference>
<keyword evidence="4" id="KW-1185">Reference proteome</keyword>
<dbReference type="EMBL" id="JBHFAB010000002">
    <property type="protein sequence ID" value="MFC1415556.1"/>
    <property type="molecule type" value="Genomic_DNA"/>
</dbReference>
<dbReference type="SUPFAM" id="SSF46785">
    <property type="entry name" value="Winged helix' DNA-binding domain"/>
    <property type="match status" value="1"/>
</dbReference>
<comment type="caution">
    <text evidence="3">The sequence shown here is derived from an EMBL/GenBank/DDBJ whole genome shotgun (WGS) entry which is preliminary data.</text>
</comment>
<feature type="region of interest" description="Disordered" evidence="1">
    <location>
        <begin position="1"/>
        <end position="61"/>
    </location>
</feature>
<dbReference type="PANTHER" id="PTHR30154:SF34">
    <property type="entry name" value="TRANSCRIPTIONAL REGULATOR AZLB"/>
    <property type="match status" value="1"/>
</dbReference>
<reference evidence="3 4" key="1">
    <citation type="submission" date="2024-09" db="EMBL/GenBank/DDBJ databases">
        <authorList>
            <person name="Lee S.D."/>
        </authorList>
    </citation>
    <scope>NUCLEOTIDE SEQUENCE [LARGE SCALE GENOMIC DNA]</scope>
    <source>
        <strain evidence="3 4">N8-3</strain>
    </source>
</reference>
<evidence type="ECO:0000259" key="2">
    <source>
        <dbReference type="Pfam" id="PF13404"/>
    </source>
</evidence>
<dbReference type="Proteomes" id="UP001592531">
    <property type="component" value="Unassembled WGS sequence"/>
</dbReference>